<dbReference type="PROSITE" id="PS51257">
    <property type="entry name" value="PROKAR_LIPOPROTEIN"/>
    <property type="match status" value="1"/>
</dbReference>
<dbReference type="CDD" id="cd00063">
    <property type="entry name" value="FN3"/>
    <property type="match status" value="3"/>
</dbReference>
<feature type="chain" id="PRO_5012010648" evidence="1">
    <location>
        <begin position="22"/>
        <end position="405"/>
    </location>
</feature>
<keyword evidence="1" id="KW-0732">Signal</keyword>
<gene>
    <name evidence="3" type="ORF">CLAN_0622</name>
</gene>
<dbReference type="InterPro" id="IPR050713">
    <property type="entry name" value="RTP_Phos/Ushers"/>
</dbReference>
<dbReference type="RefSeq" id="WP_096016891.1">
    <property type="nucleotide sequence ID" value="NZ_CP015578.1"/>
</dbReference>
<dbReference type="PROSITE" id="PS50853">
    <property type="entry name" value="FN3"/>
    <property type="match status" value="3"/>
</dbReference>
<dbReference type="InterPro" id="IPR036116">
    <property type="entry name" value="FN3_sf"/>
</dbReference>
<dbReference type="EMBL" id="CP015578">
    <property type="protein sequence ID" value="ARQ97370.1"/>
    <property type="molecule type" value="Genomic_DNA"/>
</dbReference>
<feature type="domain" description="Fibronectin type-III" evidence="2">
    <location>
        <begin position="29"/>
        <end position="127"/>
    </location>
</feature>
<dbReference type="GO" id="GO:0016020">
    <property type="term" value="C:membrane"/>
    <property type="evidence" value="ECO:0007669"/>
    <property type="project" value="UniProtKB-SubCell"/>
</dbReference>
<accession>A0A1X9SMC1</accession>
<protein>
    <submittedName>
        <fullName evidence="3">Fibronectin type III domain-containing protein</fullName>
    </submittedName>
</protein>
<dbReference type="PANTHER" id="PTHR46957:SF3">
    <property type="entry name" value="CYTOKINE RECEPTOR"/>
    <property type="match status" value="1"/>
</dbReference>
<dbReference type="InterPro" id="IPR013783">
    <property type="entry name" value="Ig-like_fold"/>
</dbReference>
<dbReference type="Proteomes" id="UP000202031">
    <property type="component" value="Chromosome"/>
</dbReference>
<dbReference type="SMART" id="SM00060">
    <property type="entry name" value="FN3"/>
    <property type="match status" value="4"/>
</dbReference>
<dbReference type="SUPFAM" id="SSF49265">
    <property type="entry name" value="Fibronectin type III"/>
    <property type="match status" value="2"/>
</dbReference>
<evidence type="ECO:0000259" key="2">
    <source>
        <dbReference type="PROSITE" id="PS50853"/>
    </source>
</evidence>
<feature type="domain" description="Fibronectin type-III" evidence="2">
    <location>
        <begin position="317"/>
        <end position="405"/>
    </location>
</feature>
<dbReference type="KEGG" id="clx:CLAN_0622"/>
<dbReference type="GeneID" id="46921097"/>
<dbReference type="AlphaFoldDB" id="A0A1X9SMC1"/>
<dbReference type="Gene3D" id="2.60.40.10">
    <property type="entry name" value="Immunoglobulins"/>
    <property type="match status" value="4"/>
</dbReference>
<organism evidence="3 4">
    <name type="scientific">Campylobacter lanienae NCTC 13004</name>
    <dbReference type="NCBI Taxonomy" id="1031753"/>
    <lineage>
        <taxon>Bacteria</taxon>
        <taxon>Pseudomonadati</taxon>
        <taxon>Campylobacterota</taxon>
        <taxon>Epsilonproteobacteria</taxon>
        <taxon>Campylobacterales</taxon>
        <taxon>Campylobacteraceae</taxon>
        <taxon>Campylobacter</taxon>
    </lineage>
</organism>
<feature type="signal peptide" evidence="1">
    <location>
        <begin position="1"/>
        <end position="21"/>
    </location>
</feature>
<reference evidence="4" key="1">
    <citation type="journal article" date="2017" name="Genome Biol. Evol.">
        <title>Comparative Genomic Analysis Identifies a Campylobacter Clade Deficient in Selenium Metabolism.</title>
        <authorList>
            <person name="Miller W.G."/>
            <person name="Yee E."/>
            <person name="Lopes B.S."/>
            <person name="Chapman M.H."/>
            <person name="Huynh S."/>
            <person name="Bono J.L."/>
            <person name="Parker C.T."/>
            <person name="Strachan N.J.C."/>
            <person name="Forbes K.J."/>
        </authorList>
    </citation>
    <scope>NUCLEOTIDE SEQUENCE [LARGE SCALE GENOMIC DNA]</scope>
    <source>
        <strain evidence="4">NCTC 13004</strain>
    </source>
</reference>
<dbReference type="InterPro" id="IPR003961">
    <property type="entry name" value="FN3_dom"/>
</dbReference>
<dbReference type="PANTHER" id="PTHR46957">
    <property type="entry name" value="CYTOKINE RECEPTOR"/>
    <property type="match status" value="1"/>
</dbReference>
<sequence>MRALRLIFCVISLMIFLTGCITTKTTQIDPSLPTISELKTISDMTEIAFEWPLMSDYNISGYQLYRSNPNDNNQLNLIAKLNDKFATHYVDTNLAPATEYLYELRTYNELGNISAEGQKVSAMTQPLIESVTFIQALYGLPNKIKVLWRPHPDLRVASYILEKSSLSNDSWHEVARINGRLNVEYIDNDVEPGQNYRYRISVKTYNGIISAPSKVVDAQTKALPNMVINLSASVNLPKKIILTWEPNSNDDFDHYAIYRATNDIFPMTKIATTLDTAYEDLINDNGVNYYYKVTAVDKDGLESPRQNNAVVGSTLATPKEPIFSSAKFNGSSVELNWDQGSDLRAIKYKITKSSSEGEFIIYDINSQNYSDFDVRKGLEYTYKIQAIDEFGLESKYSQKAVVITK</sequence>
<evidence type="ECO:0000313" key="4">
    <source>
        <dbReference type="Proteomes" id="UP000202031"/>
    </source>
</evidence>
<evidence type="ECO:0000256" key="1">
    <source>
        <dbReference type="SAM" id="SignalP"/>
    </source>
</evidence>
<reference evidence="4" key="2">
    <citation type="journal article" date="2017" name="Genome Biol. Evol.">
        <title>Comparative genomic analysis identifies a Campylobacter clade deficient in selenium metabolism.</title>
        <authorList>
            <person name="Miller W.G."/>
            <person name="Yee E."/>
            <person name="Lopes B.S."/>
            <person name="Chapman M.H."/>
            <person name="Huynh S."/>
            <person name="Bono J.L."/>
            <person name="Parker C.T."/>
            <person name="Strachan N.J.C."/>
            <person name="Forbes K.J."/>
        </authorList>
    </citation>
    <scope>NUCLEOTIDE SEQUENCE [LARGE SCALE GENOMIC DNA]</scope>
    <source>
        <strain evidence="4">NCTC 13004</strain>
    </source>
</reference>
<feature type="domain" description="Fibronectin type-III" evidence="2">
    <location>
        <begin position="130"/>
        <end position="223"/>
    </location>
</feature>
<proteinExistence type="predicted"/>
<evidence type="ECO:0000313" key="3">
    <source>
        <dbReference type="EMBL" id="ARQ97370.1"/>
    </source>
</evidence>
<name>A0A1X9SMC1_9BACT</name>